<dbReference type="STRING" id="454006.SAMN05421825_0562"/>
<feature type="domain" description="VanZ-like" evidence="2">
    <location>
        <begin position="26"/>
        <end position="101"/>
    </location>
</feature>
<keyword evidence="1" id="KW-1133">Transmembrane helix</keyword>
<evidence type="ECO:0000259" key="2">
    <source>
        <dbReference type="Pfam" id="PF04892"/>
    </source>
</evidence>
<accession>A0A1G7GSM4</accession>
<dbReference type="InterPro" id="IPR006976">
    <property type="entry name" value="VanZ-like"/>
</dbReference>
<organism evidence="3 4">
    <name type="scientific">Epilithonimonas hungarica</name>
    <dbReference type="NCBI Taxonomy" id="454006"/>
    <lineage>
        <taxon>Bacteria</taxon>
        <taxon>Pseudomonadati</taxon>
        <taxon>Bacteroidota</taxon>
        <taxon>Flavobacteriia</taxon>
        <taxon>Flavobacteriales</taxon>
        <taxon>Weeksellaceae</taxon>
        <taxon>Chryseobacterium group</taxon>
        <taxon>Epilithonimonas</taxon>
    </lineage>
</organism>
<feature type="transmembrane region" description="Helical" evidence="1">
    <location>
        <begin position="83"/>
        <end position="100"/>
    </location>
</feature>
<dbReference type="OrthoDB" id="1270731at2"/>
<dbReference type="PANTHER" id="PTHR28008:SF1">
    <property type="entry name" value="DOMAIN PROTEIN, PUTATIVE (AFU_ORTHOLOGUE AFUA_3G10980)-RELATED"/>
    <property type="match status" value="1"/>
</dbReference>
<proteinExistence type="predicted"/>
<reference evidence="4" key="1">
    <citation type="submission" date="2016-10" db="EMBL/GenBank/DDBJ databases">
        <authorList>
            <person name="Varghese N."/>
            <person name="Submissions S."/>
        </authorList>
    </citation>
    <scope>NUCLEOTIDE SEQUENCE [LARGE SCALE GENOMIC DNA]</scope>
    <source>
        <strain evidence="4">DSM 19684</strain>
    </source>
</reference>
<dbReference type="Pfam" id="PF04892">
    <property type="entry name" value="VanZ"/>
    <property type="match status" value="1"/>
</dbReference>
<keyword evidence="1" id="KW-0812">Transmembrane</keyword>
<dbReference type="Proteomes" id="UP000199203">
    <property type="component" value="Unassembled WGS sequence"/>
</dbReference>
<gene>
    <name evidence="3" type="ORF">SAMN05421825_0562</name>
</gene>
<keyword evidence="4" id="KW-1185">Reference proteome</keyword>
<dbReference type="NCBIfam" id="NF037970">
    <property type="entry name" value="vanZ_1"/>
    <property type="match status" value="1"/>
</dbReference>
<feature type="transmembrane region" description="Helical" evidence="1">
    <location>
        <begin position="54"/>
        <end position="71"/>
    </location>
</feature>
<feature type="transmembrane region" description="Helical" evidence="1">
    <location>
        <begin position="32"/>
        <end position="47"/>
    </location>
</feature>
<sequence length="110" mass="13320">MPIYWAFLTYMLLRPGIENKEYSFMFRHIDKLIHFSIFFLLGFFFRLRFPRASLLFFLLILVSYGLLTEILQDLMKWGRSFEILDAVADTLGLSLSYYVYSKYEKFQNRI</sequence>
<evidence type="ECO:0000256" key="1">
    <source>
        <dbReference type="SAM" id="Phobius"/>
    </source>
</evidence>
<name>A0A1G7GSM4_9FLAO</name>
<protein>
    <submittedName>
        <fullName evidence="3">VanZ like family protein</fullName>
    </submittedName>
</protein>
<evidence type="ECO:0000313" key="4">
    <source>
        <dbReference type="Proteomes" id="UP000199203"/>
    </source>
</evidence>
<dbReference type="PANTHER" id="PTHR28008">
    <property type="entry name" value="DOMAIN PROTEIN, PUTATIVE (AFU_ORTHOLOGUE AFUA_3G10980)-RELATED"/>
    <property type="match status" value="1"/>
</dbReference>
<dbReference type="AlphaFoldDB" id="A0A1G7GSM4"/>
<keyword evidence="1" id="KW-0472">Membrane</keyword>
<dbReference type="EMBL" id="FNBH01000001">
    <property type="protein sequence ID" value="SDE91140.1"/>
    <property type="molecule type" value="Genomic_DNA"/>
</dbReference>
<evidence type="ECO:0000313" key="3">
    <source>
        <dbReference type="EMBL" id="SDE91140.1"/>
    </source>
</evidence>